<sequence length="147" mass="16089">MADLHVNDLPDADVAVLRRRAGAAGLPLLGYVREELIALARKRTADDTVVEFLESEGRELIPEIDAAAVALIDVYDLPADALGTFGRRAYATGLPLSDYVRQSLITSARRSTFDDVMLEFHEAQDRDPSLNLDMDAVAASVRYARGE</sequence>
<name>A0A511MA63_9NOCA</name>
<comment type="caution">
    <text evidence="1">The sequence shown here is derived from an EMBL/GenBank/DDBJ whole genome shotgun (WGS) entry which is preliminary data.</text>
</comment>
<accession>A0A511MA63</accession>
<evidence type="ECO:0000313" key="2">
    <source>
        <dbReference type="Proteomes" id="UP000321424"/>
    </source>
</evidence>
<gene>
    <name evidence="1" type="ORF">NN4_15070</name>
</gene>
<reference evidence="1 2" key="1">
    <citation type="submission" date="2019-07" db="EMBL/GenBank/DDBJ databases">
        <title>Whole genome shotgun sequence of Nocardia ninae NBRC 108245.</title>
        <authorList>
            <person name="Hosoyama A."/>
            <person name="Uohara A."/>
            <person name="Ohji S."/>
            <person name="Ichikawa N."/>
        </authorList>
    </citation>
    <scope>NUCLEOTIDE SEQUENCE [LARGE SCALE GENOMIC DNA]</scope>
    <source>
        <strain evidence="1 2">NBRC 108245</strain>
    </source>
</reference>
<protein>
    <submittedName>
        <fullName evidence="1">Uncharacterized protein</fullName>
    </submittedName>
</protein>
<keyword evidence="2" id="KW-1185">Reference proteome</keyword>
<dbReference type="AlphaFoldDB" id="A0A511MA63"/>
<dbReference type="RefSeq" id="WP_147129197.1">
    <property type="nucleotide sequence ID" value="NZ_BJXA01000006.1"/>
</dbReference>
<dbReference type="EMBL" id="BJXA01000006">
    <property type="protein sequence ID" value="GEM36988.1"/>
    <property type="molecule type" value="Genomic_DNA"/>
</dbReference>
<dbReference type="Proteomes" id="UP000321424">
    <property type="component" value="Unassembled WGS sequence"/>
</dbReference>
<dbReference type="OrthoDB" id="4557039at2"/>
<organism evidence="1 2">
    <name type="scientific">Nocardia ninae NBRC 108245</name>
    <dbReference type="NCBI Taxonomy" id="1210091"/>
    <lineage>
        <taxon>Bacteria</taxon>
        <taxon>Bacillati</taxon>
        <taxon>Actinomycetota</taxon>
        <taxon>Actinomycetes</taxon>
        <taxon>Mycobacteriales</taxon>
        <taxon>Nocardiaceae</taxon>
        <taxon>Nocardia</taxon>
    </lineage>
</organism>
<proteinExistence type="predicted"/>
<evidence type="ECO:0000313" key="1">
    <source>
        <dbReference type="EMBL" id="GEM36988.1"/>
    </source>
</evidence>